<evidence type="ECO:0000256" key="3">
    <source>
        <dbReference type="SAM" id="MobiDB-lite"/>
    </source>
</evidence>
<feature type="compositionally biased region" description="Low complexity" evidence="3">
    <location>
        <begin position="177"/>
        <end position="197"/>
    </location>
</feature>
<feature type="coiled-coil region" evidence="2">
    <location>
        <begin position="220"/>
        <end position="275"/>
    </location>
</feature>
<evidence type="ECO:0000313" key="7">
    <source>
        <dbReference type="Proteomes" id="UP000193411"/>
    </source>
</evidence>
<feature type="region of interest" description="Disordered" evidence="3">
    <location>
        <begin position="577"/>
        <end position="613"/>
    </location>
</feature>
<comment type="caution">
    <text evidence="6">The sequence shown here is derived from an EMBL/GenBank/DDBJ whole genome shotgun (WGS) entry which is preliminary data.</text>
</comment>
<dbReference type="GO" id="GO:0045324">
    <property type="term" value="P:late endosome to vacuole transport"/>
    <property type="evidence" value="ECO:0007669"/>
    <property type="project" value="TreeGrafter"/>
</dbReference>
<sequence>MGTPSRAGIDSSTMGDSDGAGGSSSGSLRCTECGSAIRVSPSAAIDAVSKLSDALSSKSASGRGTVRRITQAGAPATGGGLPDASFILVPPGQTQPTARRSSITSSSSKSRTVSALEDPVPHEPSVPSPNAPEAHFPEDNNTFDLAESQPLPYETRPLSTNLATLEELYRLAGLSSSNTYTSSSTAAETSSSASAPHSESKLPLCTPCAHTLETAIARQQSEINQEIACYESLIAELESQSALGGDPSDDPAAILARLQEEEQHLTATLAALELEEAHQLAADQDLVRQEQEMVALEGMFWRDMNAFMTTLSGFHQERDSLNNRYEQASRQLEKLRTTNVVNDVFRIWYDGQYGTIDGFRLGRHPSQPVDWPEINAGWGQACLMLETLAKRLGFEFDGYRLLPMGSTSKVQKLTPRKPPAPTSSTSSSGISTSNDSLTSSTQPLTSATAAFSSPPSVITTFDLHGASHDFSAAIGRFLSLPASSFDKALIAFLQCLAQLGEYCESLDPEFRQSYQINRERIGDVSIKMHGGGGRKGEESWAKACKYVLTNLKWIMAFVTKRVGAREYAAQALAAKGKARGGSGSGTADVAGGAAAKAGEGAREAMAVRGAGGR</sequence>
<comment type="similarity">
    <text evidence="1">Belongs to the beclin family.</text>
</comment>
<feature type="domain" description="Atg6 BARA" evidence="4">
    <location>
        <begin position="335"/>
        <end position="559"/>
    </location>
</feature>
<dbReference type="GO" id="GO:0000407">
    <property type="term" value="C:phagophore assembly site"/>
    <property type="evidence" value="ECO:0007669"/>
    <property type="project" value="TreeGrafter"/>
</dbReference>
<evidence type="ECO:0000256" key="1">
    <source>
        <dbReference type="ARBA" id="ARBA00005965"/>
    </source>
</evidence>
<evidence type="ECO:0000259" key="4">
    <source>
        <dbReference type="Pfam" id="PF04111"/>
    </source>
</evidence>
<organism evidence="6 7">
    <name type="scientific">Catenaria anguillulae PL171</name>
    <dbReference type="NCBI Taxonomy" id="765915"/>
    <lineage>
        <taxon>Eukaryota</taxon>
        <taxon>Fungi</taxon>
        <taxon>Fungi incertae sedis</taxon>
        <taxon>Blastocladiomycota</taxon>
        <taxon>Blastocladiomycetes</taxon>
        <taxon>Blastocladiales</taxon>
        <taxon>Catenariaceae</taxon>
        <taxon>Catenaria</taxon>
    </lineage>
</organism>
<dbReference type="GO" id="GO:0034272">
    <property type="term" value="C:phosphatidylinositol 3-kinase complex, class III, type II"/>
    <property type="evidence" value="ECO:0007669"/>
    <property type="project" value="TreeGrafter"/>
</dbReference>
<dbReference type="PANTHER" id="PTHR12768:SF4">
    <property type="entry name" value="BECLIN-1"/>
    <property type="match status" value="1"/>
</dbReference>
<evidence type="ECO:0000256" key="2">
    <source>
        <dbReference type="SAM" id="Coils"/>
    </source>
</evidence>
<feature type="coiled-coil region" evidence="2">
    <location>
        <begin position="311"/>
        <end position="338"/>
    </location>
</feature>
<dbReference type="InterPro" id="IPR007243">
    <property type="entry name" value="Atg6/Beclin"/>
</dbReference>
<feature type="domain" description="Atg6/beclin coiled-coil" evidence="5">
    <location>
        <begin position="203"/>
        <end position="332"/>
    </location>
</feature>
<dbReference type="STRING" id="765915.A0A1Y2HWZ2"/>
<evidence type="ECO:0000259" key="5">
    <source>
        <dbReference type="Pfam" id="PF17675"/>
    </source>
</evidence>
<dbReference type="InterPro" id="IPR038274">
    <property type="entry name" value="Atg6/Beclin_C_sf"/>
</dbReference>
<dbReference type="GO" id="GO:0006995">
    <property type="term" value="P:cellular response to nitrogen starvation"/>
    <property type="evidence" value="ECO:0007669"/>
    <property type="project" value="TreeGrafter"/>
</dbReference>
<dbReference type="GO" id="GO:0030674">
    <property type="term" value="F:protein-macromolecule adaptor activity"/>
    <property type="evidence" value="ECO:0007669"/>
    <property type="project" value="TreeGrafter"/>
</dbReference>
<dbReference type="OrthoDB" id="20368at2759"/>
<feature type="compositionally biased region" description="Low complexity" evidence="3">
    <location>
        <begin position="52"/>
        <end position="61"/>
    </location>
</feature>
<dbReference type="InterPro" id="IPR041691">
    <property type="entry name" value="Atg6/beclin_CC"/>
</dbReference>
<feature type="region of interest" description="Disordered" evidence="3">
    <location>
        <begin position="1"/>
        <end position="29"/>
    </location>
</feature>
<keyword evidence="2" id="KW-0175">Coiled coil</keyword>
<reference evidence="6 7" key="1">
    <citation type="submission" date="2016-07" db="EMBL/GenBank/DDBJ databases">
        <title>Pervasive Adenine N6-methylation of Active Genes in Fungi.</title>
        <authorList>
            <consortium name="DOE Joint Genome Institute"/>
            <person name="Mondo S.J."/>
            <person name="Dannebaum R.O."/>
            <person name="Kuo R.C."/>
            <person name="Labutti K."/>
            <person name="Haridas S."/>
            <person name="Kuo A."/>
            <person name="Salamov A."/>
            <person name="Ahrendt S.R."/>
            <person name="Lipzen A."/>
            <person name="Sullivan W."/>
            <person name="Andreopoulos W.B."/>
            <person name="Clum A."/>
            <person name="Lindquist E."/>
            <person name="Daum C."/>
            <person name="Ramamoorthy G.K."/>
            <person name="Gryganskyi A."/>
            <person name="Culley D."/>
            <person name="Magnuson J.K."/>
            <person name="James T.Y."/>
            <person name="O'Malley M.A."/>
            <person name="Stajich J.E."/>
            <person name="Spatafora J.W."/>
            <person name="Visel A."/>
            <person name="Grigoriev I.V."/>
        </authorList>
    </citation>
    <scope>NUCLEOTIDE SEQUENCE [LARGE SCALE GENOMIC DNA]</scope>
    <source>
        <strain evidence="6 7">PL171</strain>
    </source>
</reference>
<dbReference type="InterPro" id="IPR040455">
    <property type="entry name" value="Atg6_BARA"/>
</dbReference>
<feature type="region of interest" description="Disordered" evidence="3">
    <location>
        <begin position="409"/>
        <end position="441"/>
    </location>
</feature>
<gene>
    <name evidence="6" type="ORF">BCR44DRAFT_1483271</name>
</gene>
<proteinExistence type="inferred from homology"/>
<protein>
    <submittedName>
        <fullName evidence="6">Autophagy protein Apg6-domain-containing protein</fullName>
    </submittedName>
</protein>
<evidence type="ECO:0000313" key="6">
    <source>
        <dbReference type="EMBL" id="ORZ38474.1"/>
    </source>
</evidence>
<dbReference type="Gene3D" id="6.10.250.3110">
    <property type="match status" value="1"/>
</dbReference>
<dbReference type="Gene3D" id="1.10.418.40">
    <property type="entry name" value="Autophagy protein 6/Beclin 1"/>
    <property type="match status" value="1"/>
</dbReference>
<dbReference type="GO" id="GO:0034271">
    <property type="term" value="C:phosphatidylinositol 3-kinase complex, class III, type I"/>
    <property type="evidence" value="ECO:0007669"/>
    <property type="project" value="TreeGrafter"/>
</dbReference>
<dbReference type="Pfam" id="PF17675">
    <property type="entry name" value="APG6_N"/>
    <property type="match status" value="1"/>
</dbReference>
<feature type="compositionally biased region" description="Low complexity" evidence="3">
    <location>
        <begin position="97"/>
        <end position="114"/>
    </location>
</feature>
<accession>A0A1Y2HWZ2</accession>
<keyword evidence="7" id="KW-1185">Reference proteome</keyword>
<feature type="region of interest" description="Disordered" evidence="3">
    <location>
        <begin position="52"/>
        <end position="145"/>
    </location>
</feature>
<dbReference type="GO" id="GO:0000423">
    <property type="term" value="P:mitophagy"/>
    <property type="evidence" value="ECO:0007669"/>
    <property type="project" value="TreeGrafter"/>
</dbReference>
<dbReference type="Pfam" id="PF04111">
    <property type="entry name" value="APG6"/>
    <property type="match status" value="1"/>
</dbReference>
<feature type="compositionally biased region" description="Low complexity" evidence="3">
    <location>
        <begin position="585"/>
        <end position="606"/>
    </location>
</feature>
<dbReference type="Proteomes" id="UP000193411">
    <property type="component" value="Unassembled WGS sequence"/>
</dbReference>
<dbReference type="GO" id="GO:0043548">
    <property type="term" value="F:phosphatidylinositol 3-kinase binding"/>
    <property type="evidence" value="ECO:0007669"/>
    <property type="project" value="TreeGrafter"/>
</dbReference>
<dbReference type="GO" id="GO:0000045">
    <property type="term" value="P:autophagosome assembly"/>
    <property type="evidence" value="ECO:0007669"/>
    <property type="project" value="TreeGrafter"/>
</dbReference>
<dbReference type="EMBL" id="MCFL01000008">
    <property type="protein sequence ID" value="ORZ38474.1"/>
    <property type="molecule type" value="Genomic_DNA"/>
</dbReference>
<name>A0A1Y2HWZ2_9FUNG</name>
<dbReference type="PANTHER" id="PTHR12768">
    <property type="entry name" value="BECLIN 1"/>
    <property type="match status" value="1"/>
</dbReference>
<dbReference type="AlphaFoldDB" id="A0A1Y2HWZ2"/>
<feature type="region of interest" description="Disordered" evidence="3">
    <location>
        <begin position="177"/>
        <end position="201"/>
    </location>
</feature>
<feature type="compositionally biased region" description="Low complexity" evidence="3">
    <location>
        <begin position="422"/>
        <end position="441"/>
    </location>
</feature>